<accession>A0A914XAQ8</accession>
<evidence type="ECO:0000256" key="1">
    <source>
        <dbReference type="ARBA" id="ARBA00004141"/>
    </source>
</evidence>
<evidence type="ECO:0000256" key="11">
    <source>
        <dbReference type="ARBA" id="ARBA00023201"/>
    </source>
</evidence>
<sequence>MPFLYRDPEQQTLFANIRTSMEDKIVHIRAMTLTCPSDCRLFTPTEDGSSTLWFKDFTNLIDNILDVYQDGIAYQRASLANINLSFRAFRLRMIEEQEAYGIWGLLSDIGGALGLWLGGTVIGLYELFVIILPDEKLYARKISDVKNDSDTKKQPPPPRNRIYSIDTGHPIIVPIQ</sequence>
<feature type="transmembrane region" description="Helical" evidence="14">
    <location>
        <begin position="113"/>
        <end position="132"/>
    </location>
</feature>
<organism evidence="15 16">
    <name type="scientific">Plectus sambesii</name>
    <dbReference type="NCBI Taxonomy" id="2011161"/>
    <lineage>
        <taxon>Eukaryota</taxon>
        <taxon>Metazoa</taxon>
        <taxon>Ecdysozoa</taxon>
        <taxon>Nematoda</taxon>
        <taxon>Chromadorea</taxon>
        <taxon>Plectida</taxon>
        <taxon>Plectina</taxon>
        <taxon>Plectoidea</taxon>
        <taxon>Plectidae</taxon>
        <taxon>Plectus</taxon>
    </lineage>
</organism>
<evidence type="ECO:0000256" key="4">
    <source>
        <dbReference type="ARBA" id="ARBA00022461"/>
    </source>
</evidence>
<evidence type="ECO:0000256" key="12">
    <source>
        <dbReference type="ARBA" id="ARBA00023303"/>
    </source>
</evidence>
<evidence type="ECO:0000256" key="9">
    <source>
        <dbReference type="ARBA" id="ARBA00023136"/>
    </source>
</evidence>
<dbReference type="Pfam" id="PF00858">
    <property type="entry name" value="ASC"/>
    <property type="match status" value="1"/>
</dbReference>
<comment type="subcellular location">
    <subcellularLocation>
        <location evidence="1">Membrane</location>
        <topology evidence="1">Multi-pass membrane protein</topology>
    </subcellularLocation>
</comment>
<comment type="similarity">
    <text evidence="2 13">Belongs to the amiloride-sensitive sodium channel (TC 1.A.6) family.</text>
</comment>
<keyword evidence="11 13" id="KW-0739">Sodium transport</keyword>
<evidence type="ECO:0000256" key="14">
    <source>
        <dbReference type="SAM" id="Phobius"/>
    </source>
</evidence>
<dbReference type="Proteomes" id="UP000887566">
    <property type="component" value="Unplaced"/>
</dbReference>
<name>A0A914XAQ8_9BILA</name>
<dbReference type="GO" id="GO:0016020">
    <property type="term" value="C:membrane"/>
    <property type="evidence" value="ECO:0007669"/>
    <property type="project" value="UniProtKB-SubCell"/>
</dbReference>
<dbReference type="WBParaSite" id="PSAMB.scaffold6774size8815.g29111.t1">
    <property type="protein sequence ID" value="PSAMB.scaffold6774size8815.g29111.t1"/>
    <property type="gene ID" value="PSAMB.scaffold6774size8815.g29111"/>
</dbReference>
<keyword evidence="4 13" id="KW-0894">Sodium channel</keyword>
<evidence type="ECO:0000256" key="3">
    <source>
        <dbReference type="ARBA" id="ARBA00022448"/>
    </source>
</evidence>
<evidence type="ECO:0000256" key="6">
    <source>
        <dbReference type="ARBA" id="ARBA00022989"/>
    </source>
</evidence>
<keyword evidence="10" id="KW-0325">Glycoprotein</keyword>
<dbReference type="GO" id="GO:0005272">
    <property type="term" value="F:sodium channel activity"/>
    <property type="evidence" value="ECO:0007669"/>
    <property type="project" value="UniProtKB-KW"/>
</dbReference>
<evidence type="ECO:0000256" key="8">
    <source>
        <dbReference type="ARBA" id="ARBA00023065"/>
    </source>
</evidence>
<evidence type="ECO:0000256" key="2">
    <source>
        <dbReference type="ARBA" id="ARBA00007193"/>
    </source>
</evidence>
<evidence type="ECO:0000256" key="7">
    <source>
        <dbReference type="ARBA" id="ARBA00023053"/>
    </source>
</evidence>
<dbReference type="PRINTS" id="PR01078">
    <property type="entry name" value="AMINACHANNEL"/>
</dbReference>
<keyword evidence="12 13" id="KW-0407">Ion channel</keyword>
<evidence type="ECO:0000313" key="16">
    <source>
        <dbReference type="WBParaSite" id="PSAMB.scaffold6774size8815.g29111.t1"/>
    </source>
</evidence>
<keyword evidence="9 14" id="KW-0472">Membrane</keyword>
<reference evidence="16" key="1">
    <citation type="submission" date="2022-11" db="UniProtKB">
        <authorList>
            <consortium name="WormBaseParasite"/>
        </authorList>
    </citation>
    <scope>IDENTIFICATION</scope>
</reference>
<keyword evidence="8 13" id="KW-0406">Ion transport</keyword>
<dbReference type="Gene3D" id="1.10.287.770">
    <property type="entry name" value="YojJ-like"/>
    <property type="match status" value="1"/>
</dbReference>
<keyword evidence="5 13" id="KW-0812">Transmembrane</keyword>
<dbReference type="InterPro" id="IPR001873">
    <property type="entry name" value="ENaC"/>
</dbReference>
<evidence type="ECO:0000256" key="13">
    <source>
        <dbReference type="RuleBase" id="RU000679"/>
    </source>
</evidence>
<keyword evidence="3 13" id="KW-0813">Transport</keyword>
<evidence type="ECO:0000256" key="5">
    <source>
        <dbReference type="ARBA" id="ARBA00022692"/>
    </source>
</evidence>
<evidence type="ECO:0000256" key="10">
    <source>
        <dbReference type="ARBA" id="ARBA00023180"/>
    </source>
</evidence>
<dbReference type="AlphaFoldDB" id="A0A914XAQ8"/>
<keyword evidence="15" id="KW-1185">Reference proteome</keyword>
<protein>
    <submittedName>
        <fullName evidence="16">Uncharacterized protein</fullName>
    </submittedName>
</protein>
<evidence type="ECO:0000313" key="15">
    <source>
        <dbReference type="Proteomes" id="UP000887566"/>
    </source>
</evidence>
<proteinExistence type="inferred from homology"/>
<keyword evidence="7" id="KW-0915">Sodium</keyword>
<keyword evidence="6 14" id="KW-1133">Transmembrane helix</keyword>